<evidence type="ECO:0000259" key="1">
    <source>
        <dbReference type="Pfam" id="PF17906"/>
    </source>
</evidence>
<keyword evidence="3" id="KW-1185">Reference proteome</keyword>
<name>A0A0C2CKP8_9BILA</name>
<dbReference type="Proteomes" id="UP000054047">
    <property type="component" value="Unassembled WGS sequence"/>
</dbReference>
<protein>
    <recommendedName>
        <fullName evidence="1">Mos1 transposase HTH domain-containing protein</fullName>
    </recommendedName>
</protein>
<dbReference type="EMBL" id="KN734854">
    <property type="protein sequence ID" value="KIH57078.1"/>
    <property type="molecule type" value="Genomic_DNA"/>
</dbReference>
<accession>A0A0C2CKP8</accession>
<evidence type="ECO:0000313" key="2">
    <source>
        <dbReference type="EMBL" id="KIH57078.1"/>
    </source>
</evidence>
<evidence type="ECO:0000313" key="3">
    <source>
        <dbReference type="Proteomes" id="UP000054047"/>
    </source>
</evidence>
<feature type="domain" description="Mos1 transposase HTH" evidence="1">
    <location>
        <begin position="5"/>
        <end position="53"/>
    </location>
</feature>
<dbReference type="InterPro" id="IPR041426">
    <property type="entry name" value="Mos1_HTH"/>
</dbReference>
<gene>
    <name evidence="2" type="ORF">ANCDUO_12735</name>
</gene>
<dbReference type="OrthoDB" id="5873650at2759"/>
<sequence>MEERQRVRVLIFHFFERGFTAAQACKEIRANDGRYRISASNVYYWYKRFRSGNHSVVDEMRPGRPTIYDTKLAAKQMLDAQQGSCNACWLFAVNCTSTPAQNGSGT</sequence>
<dbReference type="Gene3D" id="1.10.10.1450">
    <property type="match status" value="1"/>
</dbReference>
<proteinExistence type="predicted"/>
<dbReference type="Pfam" id="PF17906">
    <property type="entry name" value="HTH_48"/>
    <property type="match status" value="1"/>
</dbReference>
<dbReference type="AlphaFoldDB" id="A0A0C2CKP8"/>
<reference evidence="2 3" key="1">
    <citation type="submission" date="2013-12" db="EMBL/GenBank/DDBJ databases">
        <title>Draft genome of the parsitic nematode Ancylostoma duodenale.</title>
        <authorList>
            <person name="Mitreva M."/>
        </authorList>
    </citation>
    <scope>NUCLEOTIDE SEQUENCE [LARGE SCALE GENOMIC DNA]</scope>
    <source>
        <strain evidence="2 3">Zhejiang</strain>
    </source>
</reference>
<organism evidence="2 3">
    <name type="scientific">Ancylostoma duodenale</name>
    <dbReference type="NCBI Taxonomy" id="51022"/>
    <lineage>
        <taxon>Eukaryota</taxon>
        <taxon>Metazoa</taxon>
        <taxon>Ecdysozoa</taxon>
        <taxon>Nematoda</taxon>
        <taxon>Chromadorea</taxon>
        <taxon>Rhabditida</taxon>
        <taxon>Rhabditina</taxon>
        <taxon>Rhabditomorpha</taxon>
        <taxon>Strongyloidea</taxon>
        <taxon>Ancylostomatidae</taxon>
        <taxon>Ancylostomatinae</taxon>
        <taxon>Ancylostoma</taxon>
    </lineage>
</organism>